<dbReference type="InterPro" id="IPR020290">
    <property type="entry name" value="Gp88"/>
</dbReference>
<evidence type="ECO:0000313" key="2">
    <source>
        <dbReference type="EMBL" id="AIW02509.1"/>
    </source>
</evidence>
<gene>
    <name evidence="2" type="primary">10</name>
    <name evidence="3" type="synonym">265</name>
    <name evidence="2" type="ORF">PBI_JAY2JAY_10</name>
    <name evidence="3" type="ORF">PBI_JAY2JAY_265</name>
</gene>
<dbReference type="Proteomes" id="UP000030200">
    <property type="component" value="Segment"/>
</dbReference>
<protein>
    <recommendedName>
        <fullName evidence="1">Gene product 88 domain-containing protein</fullName>
    </recommendedName>
</protein>
<dbReference type="GeneID" id="26796739"/>
<dbReference type="KEGG" id="vg:26796739"/>
<dbReference type="EMBL" id="KM652554">
    <property type="protein sequence ID" value="AIW02509.1"/>
    <property type="molecule type" value="Genomic_DNA"/>
</dbReference>
<name>A0A0A0RSX5_9CAUD</name>
<dbReference type="GeneID" id="26796994"/>
<evidence type="ECO:0000313" key="3">
    <source>
        <dbReference type="EMBL" id="AIW02718.1"/>
    </source>
</evidence>
<proteinExistence type="predicted"/>
<dbReference type="RefSeq" id="YP_009225736.1">
    <property type="nucleotide sequence ID" value="NC_029098.1"/>
</dbReference>
<keyword evidence="4" id="KW-1185">Reference proteome</keyword>
<feature type="domain" description="Gene product 88" evidence="1">
    <location>
        <begin position="2"/>
        <end position="226"/>
    </location>
</feature>
<reference evidence="2 4" key="1">
    <citation type="submission" date="2014-09" db="EMBL/GenBank/DDBJ databases">
        <authorList>
            <person name="Gicewicz E.A."/>
            <person name="Hiryak K.M."/>
            <person name="Horoschock A.N."/>
            <person name="Kneeream E.R."/>
            <person name="Luchetta J."/>
            <person name="Mikolon A.R."/>
            <person name="Smith S.N."/>
            <person name="Svintozelskiy S."/>
            <person name="Yucha M.L."/>
            <person name="Manna D.P."/>
            <person name="Pidcock K.A."/>
            <person name="Laing C.E."/>
            <person name="Schaff J.E."/>
            <person name="Dashiell C.L."/>
            <person name="Macialek J.A."/>
            <person name="Anders K.R."/>
            <person name="Braun M.A."/>
            <person name="Delesalle V.A."/>
            <person name="Hughes L.E."/>
            <person name="Ware V.C."/>
            <person name="Bradley K.W."/>
            <person name="Barker L.P."/>
            <person name="Asai D.J."/>
            <person name="Bowman C.A."/>
            <person name="Russell D.A."/>
            <person name="Pope W.H."/>
            <person name="Jacobs-Sera D."/>
            <person name="Hendrix R.W."/>
            <person name="Hatfull G.F."/>
        </authorList>
    </citation>
    <scope>NUCLEOTIDE SEQUENCE [LARGE SCALE GENOMIC DNA]</scope>
</reference>
<dbReference type="OrthoDB" id="6686at10239"/>
<dbReference type="Pfam" id="PF17338">
    <property type="entry name" value="GP88"/>
    <property type="match status" value="1"/>
</dbReference>
<sequence length="244" mass="27071">MLKRSHDRKTANRANGAGTASLIKNAFSLPSGKAYSCPGATGVCETVCYAGKLEKQYPAFRDLALHNWELMRKATISEMISMLTDMIAEFVNECEKHNVSKVFRWHADGDIFSSDYAYALAETCKAFPDVQFWIYTRSFGFVAYLENVSNLSVYLSVDSENKEAALGTQEIYPFVRLAYLAETHEQGKEFMLAETGKPGAICPENAKRIPLITKDGGACVTCGLCIFGKADIRFASKVPKRRKA</sequence>
<organism evidence="2 4">
    <name type="scientific">Streptomyces phage Jay2Jay</name>
    <dbReference type="NCBI Taxonomy" id="1556290"/>
    <lineage>
        <taxon>Viruses</taxon>
        <taxon>Duplodnaviria</taxon>
        <taxon>Heunggongvirae</taxon>
        <taxon>Uroviricota</taxon>
        <taxon>Caudoviricetes</taxon>
        <taxon>Stanwilliamsviridae</taxon>
        <taxon>Boydwoodruffvirinae</taxon>
        <taxon>Samistivirus</taxon>
        <taxon>Samistivirus jay2jay</taxon>
    </lineage>
</organism>
<dbReference type="KEGG" id="vg:26796994"/>
<accession>A0A0A0RSX5</accession>
<dbReference type="RefSeq" id="YP_009225945.1">
    <property type="nucleotide sequence ID" value="NC_029098.1"/>
</dbReference>
<evidence type="ECO:0000259" key="1">
    <source>
        <dbReference type="Pfam" id="PF17338"/>
    </source>
</evidence>
<evidence type="ECO:0000313" key="4">
    <source>
        <dbReference type="Proteomes" id="UP000030200"/>
    </source>
</evidence>
<dbReference type="EMBL" id="KM652554">
    <property type="protein sequence ID" value="AIW02718.1"/>
    <property type="molecule type" value="Genomic_DNA"/>
</dbReference>